<proteinExistence type="predicted"/>
<feature type="transmembrane region" description="Helical" evidence="1">
    <location>
        <begin position="7"/>
        <end position="28"/>
    </location>
</feature>
<keyword evidence="1" id="KW-0472">Membrane</keyword>
<dbReference type="Proteomes" id="UP000094065">
    <property type="component" value="Unassembled WGS sequence"/>
</dbReference>
<accession>A0A1E3HRJ7</accession>
<dbReference type="EMBL" id="AWGJ01000006">
    <property type="protein sequence ID" value="ODN78988.1"/>
    <property type="molecule type" value="Genomic_DNA"/>
</dbReference>
<protein>
    <submittedName>
        <fullName evidence="2">Uncharacterized protein</fullName>
    </submittedName>
</protein>
<evidence type="ECO:0000313" key="3">
    <source>
        <dbReference type="Proteomes" id="UP000094065"/>
    </source>
</evidence>
<dbReference type="GeneID" id="30155808"/>
<keyword evidence="1" id="KW-0812">Transmembrane</keyword>
<evidence type="ECO:0000313" key="2">
    <source>
        <dbReference type="EMBL" id="ODN78988.1"/>
    </source>
</evidence>
<feature type="transmembrane region" description="Helical" evidence="1">
    <location>
        <begin position="113"/>
        <end position="139"/>
    </location>
</feature>
<dbReference type="OrthoDB" id="10399660at2759"/>
<dbReference type="AlphaFoldDB" id="A0A1E3HRJ7"/>
<sequence length="181" mass="20424">MLHYLRFACIAPHAFFVIFLIAFSARATGSTWNLITHIVSCIIFGIYLPAALIFAFARRHSGKHTFFDAAWGEAAYIVAQMILALLSMIFSIIKYVHYPPFHWEGADTSRKTNLIPVAVLSAVNCAVLFAWLVVVLLFVQRAKRNGTGDWGKGITWMQQDEAERQKVGDAERLRKVQSYDA</sequence>
<feature type="transmembrane region" description="Helical" evidence="1">
    <location>
        <begin position="69"/>
        <end position="93"/>
    </location>
</feature>
<feature type="transmembrane region" description="Helical" evidence="1">
    <location>
        <begin position="34"/>
        <end position="57"/>
    </location>
</feature>
<evidence type="ECO:0000256" key="1">
    <source>
        <dbReference type="SAM" id="Phobius"/>
    </source>
</evidence>
<dbReference type="RefSeq" id="XP_018994034.1">
    <property type="nucleotide sequence ID" value="XM_019138597.1"/>
</dbReference>
<keyword evidence="3" id="KW-1185">Reference proteome</keyword>
<organism evidence="2 3">
    <name type="scientific">Cryptococcus amylolentus CBS 6039</name>
    <dbReference type="NCBI Taxonomy" id="1295533"/>
    <lineage>
        <taxon>Eukaryota</taxon>
        <taxon>Fungi</taxon>
        <taxon>Dikarya</taxon>
        <taxon>Basidiomycota</taxon>
        <taxon>Agaricomycotina</taxon>
        <taxon>Tremellomycetes</taxon>
        <taxon>Tremellales</taxon>
        <taxon>Cryptococcaceae</taxon>
        <taxon>Cryptococcus</taxon>
    </lineage>
</organism>
<reference evidence="2 3" key="1">
    <citation type="submission" date="2016-06" db="EMBL/GenBank/DDBJ databases">
        <title>Evolution of pathogenesis and genome organization in the Tremellales.</title>
        <authorList>
            <person name="Cuomo C."/>
            <person name="Litvintseva A."/>
            <person name="Heitman J."/>
            <person name="Chen Y."/>
            <person name="Sun S."/>
            <person name="Springer D."/>
            <person name="Dromer F."/>
            <person name="Young S."/>
            <person name="Zeng Q."/>
            <person name="Chapman S."/>
            <person name="Gujja S."/>
            <person name="Saif S."/>
            <person name="Birren B."/>
        </authorList>
    </citation>
    <scope>NUCLEOTIDE SEQUENCE [LARGE SCALE GENOMIC DNA]</scope>
    <source>
        <strain evidence="2 3">CBS 6039</strain>
    </source>
</reference>
<keyword evidence="1" id="KW-1133">Transmembrane helix</keyword>
<comment type="caution">
    <text evidence="2">The sequence shown here is derived from an EMBL/GenBank/DDBJ whole genome shotgun (WGS) entry which is preliminary data.</text>
</comment>
<gene>
    <name evidence="2" type="ORF">L202_04499</name>
</gene>
<name>A0A1E3HRJ7_9TREE</name>